<dbReference type="InterPro" id="IPR000182">
    <property type="entry name" value="GNAT_dom"/>
</dbReference>
<evidence type="ECO:0000313" key="2">
    <source>
        <dbReference type="EMBL" id="PKA69897.1"/>
    </source>
</evidence>
<gene>
    <name evidence="2" type="ORF">ATI02_2767</name>
</gene>
<dbReference type="Proteomes" id="UP000232455">
    <property type="component" value="Unassembled WGS sequence"/>
</dbReference>
<name>A0ABX4PZE9_9PSED</name>
<sequence length="158" mass="17938">MPVIVQMLEDASYQDQQDLQKIYLDAPQWLYAPFSGGADLIESALADSALIAGRFNDRLLGAGRLQRHDDVWYLSHLCVRKVTRRRGVAERLVNQAQKMASQAGAKLRLPGTLQPGQSPRSCTCRWRHWQHDFTPNRAVAALYSPAKLRIRLTTRTRP</sequence>
<organism evidence="2 3">
    <name type="scientific">Pseudomonas baetica</name>
    <dbReference type="NCBI Taxonomy" id="674054"/>
    <lineage>
        <taxon>Bacteria</taxon>
        <taxon>Pseudomonadati</taxon>
        <taxon>Pseudomonadota</taxon>
        <taxon>Gammaproteobacteria</taxon>
        <taxon>Pseudomonadales</taxon>
        <taxon>Pseudomonadaceae</taxon>
        <taxon>Pseudomonas</taxon>
    </lineage>
</organism>
<protein>
    <submittedName>
        <fullName evidence="2">Acetyltransferase (GNAT) family protein</fullName>
    </submittedName>
</protein>
<evidence type="ECO:0000313" key="3">
    <source>
        <dbReference type="Proteomes" id="UP000232455"/>
    </source>
</evidence>
<dbReference type="EMBL" id="PHHE01000001">
    <property type="protein sequence ID" value="PKA69897.1"/>
    <property type="molecule type" value="Genomic_DNA"/>
</dbReference>
<dbReference type="SUPFAM" id="SSF55729">
    <property type="entry name" value="Acyl-CoA N-acyltransferases (Nat)"/>
    <property type="match status" value="1"/>
</dbReference>
<dbReference type="Gene3D" id="3.40.630.30">
    <property type="match status" value="1"/>
</dbReference>
<dbReference type="InterPro" id="IPR040448">
    <property type="entry name" value="PanZ_GNAT"/>
</dbReference>
<accession>A0ABX4PZE9</accession>
<evidence type="ECO:0000259" key="1">
    <source>
        <dbReference type="PROSITE" id="PS51186"/>
    </source>
</evidence>
<keyword evidence="3" id="KW-1185">Reference proteome</keyword>
<dbReference type="CDD" id="cd04301">
    <property type="entry name" value="NAT_SF"/>
    <property type="match status" value="1"/>
</dbReference>
<reference evidence="2 3" key="1">
    <citation type="submission" date="2017-11" db="EMBL/GenBank/DDBJ databases">
        <title>Genome sequencing of a diverse group of Pseudomonas species.</title>
        <authorList>
            <person name="Loper J."/>
        </authorList>
    </citation>
    <scope>NUCLEOTIDE SEQUENCE [LARGE SCALE GENOMIC DNA]</scope>
    <source>
        <strain evidence="2 3">LMG 25716</strain>
    </source>
</reference>
<dbReference type="PROSITE" id="PS51186">
    <property type="entry name" value="GNAT"/>
    <property type="match status" value="1"/>
</dbReference>
<dbReference type="InterPro" id="IPR016181">
    <property type="entry name" value="Acyl_CoA_acyltransferase"/>
</dbReference>
<dbReference type="Pfam" id="PF12568">
    <property type="entry name" value="PanZ"/>
    <property type="match status" value="1"/>
</dbReference>
<feature type="domain" description="N-acetyltransferase" evidence="1">
    <location>
        <begin position="6"/>
        <end position="149"/>
    </location>
</feature>
<proteinExistence type="predicted"/>
<comment type="caution">
    <text evidence="2">The sequence shown here is derived from an EMBL/GenBank/DDBJ whole genome shotgun (WGS) entry which is preliminary data.</text>
</comment>